<dbReference type="Pfam" id="PF22935">
    <property type="entry name" value="RM44_endonuclase"/>
    <property type="match status" value="1"/>
</dbReference>
<evidence type="ECO:0000256" key="2">
    <source>
        <dbReference type="ARBA" id="ARBA00022946"/>
    </source>
</evidence>
<keyword evidence="3" id="KW-0689">Ribosomal protein</keyword>
<feature type="domain" description="Large ribosomal subunit protein mL44 dsRNA binding" evidence="8">
    <location>
        <begin position="303"/>
        <end position="354"/>
    </location>
</feature>
<dbReference type="Pfam" id="PF22892">
    <property type="entry name" value="DSRM_MRPL44"/>
    <property type="match status" value="1"/>
</dbReference>
<keyword evidence="2" id="KW-0809">Transit peptide</keyword>
<dbReference type="InterPro" id="IPR044444">
    <property type="entry name" value="Ribosomal_mL44_DSRM_metazoa"/>
</dbReference>
<evidence type="ECO:0000256" key="1">
    <source>
        <dbReference type="ARBA" id="ARBA00004173"/>
    </source>
</evidence>
<dbReference type="InterPro" id="IPR055189">
    <property type="entry name" value="RM44_endonuclase"/>
</dbReference>
<evidence type="ECO:0000256" key="7">
    <source>
        <dbReference type="ARBA" id="ARBA00035187"/>
    </source>
</evidence>
<protein>
    <recommendedName>
        <fullName evidence="7">Large ribosomal subunit protein mL44</fullName>
    </recommendedName>
</protein>
<comment type="subcellular location">
    <subcellularLocation>
        <location evidence="1">Mitochondrion</location>
    </subcellularLocation>
</comment>
<dbReference type="EMBL" id="CAXKWB010056509">
    <property type="protein sequence ID" value="CAL4178384.1"/>
    <property type="molecule type" value="Genomic_DNA"/>
</dbReference>
<reference evidence="10 11" key="1">
    <citation type="submission" date="2024-05" db="EMBL/GenBank/DDBJ databases">
        <authorList>
            <person name="Wallberg A."/>
        </authorList>
    </citation>
    <scope>NUCLEOTIDE SEQUENCE [LARGE SCALE GENOMIC DNA]</scope>
</reference>
<feature type="non-terminal residue" evidence="10">
    <location>
        <position position="365"/>
    </location>
</feature>
<dbReference type="InterPro" id="IPR036389">
    <property type="entry name" value="RNase_III_sf"/>
</dbReference>
<evidence type="ECO:0000259" key="9">
    <source>
        <dbReference type="Pfam" id="PF22935"/>
    </source>
</evidence>
<accession>A0AAV2SA16</accession>
<dbReference type="GO" id="GO:0006396">
    <property type="term" value="P:RNA processing"/>
    <property type="evidence" value="ECO:0007669"/>
    <property type="project" value="InterPro"/>
</dbReference>
<name>A0AAV2SA16_MEGNR</name>
<evidence type="ECO:0000256" key="5">
    <source>
        <dbReference type="ARBA" id="ARBA00023274"/>
    </source>
</evidence>
<evidence type="ECO:0000256" key="3">
    <source>
        <dbReference type="ARBA" id="ARBA00022980"/>
    </source>
</evidence>
<evidence type="ECO:0000313" key="11">
    <source>
        <dbReference type="Proteomes" id="UP001497623"/>
    </source>
</evidence>
<dbReference type="AlphaFoldDB" id="A0AAV2SA16"/>
<sequence length="365" mass="41153">MCTFWSRVLCRSVNYSILLFHAHAYTNRACDEHVSPLNPFRMVKIPMRANDGTEEQNLGEADFWQLNFHNDSVSCFTINKEINDIPWQILFNGLPTDQSYVQFESQVNQIVFVINTMTAQNIENEGGETNIYPTSIINFDFVHCSYVISNVIVPNIKPRLPHKGSSALVEYLSSDELMFHIGFSLGLKDLILTQEHPASHETVGRSFLAVVGALNASSGLNVTQQFIQDFVITQLVGKNITEIWQISEKFGCRNSGLLEQIWTIPVIRPELHLSALPGHPAVAAQTIFDLMYSCYKSVFPLRFGETVSTATDQAAHNVLNTLFHTTDSKEPLPLGKKGKELTLRRDDNMTIKDWSLENANNIIQC</sequence>
<keyword evidence="5" id="KW-0687">Ribonucleoprotein</keyword>
<proteinExistence type="inferred from homology"/>
<comment type="similarity">
    <text evidence="6">Belongs to the ribonuclease III family. Mitochondrion-specific ribosomal protein mL44 subfamily.</text>
</comment>
<keyword evidence="4" id="KW-0496">Mitochondrion</keyword>
<dbReference type="Proteomes" id="UP001497623">
    <property type="component" value="Unassembled WGS sequence"/>
</dbReference>
<evidence type="ECO:0000256" key="6">
    <source>
        <dbReference type="ARBA" id="ARBA00024034"/>
    </source>
</evidence>
<dbReference type="SUPFAM" id="SSF69065">
    <property type="entry name" value="RNase III domain-like"/>
    <property type="match status" value="1"/>
</dbReference>
<evidence type="ECO:0000313" key="10">
    <source>
        <dbReference type="EMBL" id="CAL4178384.1"/>
    </source>
</evidence>
<comment type="caution">
    <text evidence="10">The sequence shown here is derived from an EMBL/GenBank/DDBJ whole genome shotgun (WGS) entry which is preliminary data.</text>
</comment>
<keyword evidence="11" id="KW-1185">Reference proteome</keyword>
<evidence type="ECO:0000256" key="4">
    <source>
        <dbReference type="ARBA" id="ARBA00023128"/>
    </source>
</evidence>
<gene>
    <name evidence="10" type="ORF">MNOR_LOCUS35016</name>
</gene>
<evidence type="ECO:0000259" key="8">
    <source>
        <dbReference type="Pfam" id="PF22892"/>
    </source>
</evidence>
<organism evidence="10 11">
    <name type="scientific">Meganyctiphanes norvegica</name>
    <name type="common">Northern krill</name>
    <name type="synonym">Thysanopoda norvegica</name>
    <dbReference type="NCBI Taxonomy" id="48144"/>
    <lineage>
        <taxon>Eukaryota</taxon>
        <taxon>Metazoa</taxon>
        <taxon>Ecdysozoa</taxon>
        <taxon>Arthropoda</taxon>
        <taxon>Crustacea</taxon>
        <taxon>Multicrustacea</taxon>
        <taxon>Malacostraca</taxon>
        <taxon>Eumalacostraca</taxon>
        <taxon>Eucarida</taxon>
        <taxon>Euphausiacea</taxon>
        <taxon>Euphausiidae</taxon>
        <taxon>Meganyctiphanes</taxon>
    </lineage>
</organism>
<feature type="domain" description="Large ribosomal subunit protein mL44 endonuclease" evidence="9">
    <location>
        <begin position="156"/>
        <end position="214"/>
    </location>
</feature>
<dbReference type="GO" id="GO:0004525">
    <property type="term" value="F:ribonuclease III activity"/>
    <property type="evidence" value="ECO:0007669"/>
    <property type="project" value="InterPro"/>
</dbReference>